<dbReference type="RefSeq" id="WP_079492337.1">
    <property type="nucleotide sequence ID" value="NZ_FUZT01000006.1"/>
</dbReference>
<dbReference type="Proteomes" id="UP000190285">
    <property type="component" value="Unassembled WGS sequence"/>
</dbReference>
<dbReference type="AlphaFoldDB" id="A0A1T5LCN5"/>
<organism evidence="1 2">
    <name type="scientific">Maledivibacter halophilus</name>
    <dbReference type="NCBI Taxonomy" id="36842"/>
    <lineage>
        <taxon>Bacteria</taxon>
        <taxon>Bacillati</taxon>
        <taxon>Bacillota</taxon>
        <taxon>Clostridia</taxon>
        <taxon>Peptostreptococcales</taxon>
        <taxon>Caminicellaceae</taxon>
        <taxon>Maledivibacter</taxon>
    </lineage>
</organism>
<reference evidence="1 2" key="1">
    <citation type="submission" date="2017-02" db="EMBL/GenBank/DDBJ databases">
        <authorList>
            <person name="Peterson S.W."/>
        </authorList>
    </citation>
    <scope>NUCLEOTIDE SEQUENCE [LARGE SCALE GENOMIC DNA]</scope>
    <source>
        <strain evidence="1 2">M1</strain>
    </source>
</reference>
<name>A0A1T5LCN5_9FIRM</name>
<evidence type="ECO:0000313" key="1">
    <source>
        <dbReference type="EMBL" id="SKC73752.1"/>
    </source>
</evidence>
<sequence length="68" mass="8199">MNELLKLYLKSEIEILYRRLEIEKKREGSGYFLEGYKKGQIEEINRQICNLQFILKTDWNILTTQKSS</sequence>
<gene>
    <name evidence="1" type="ORF">SAMN02194393_02766</name>
</gene>
<accession>A0A1T5LCN5</accession>
<proteinExistence type="predicted"/>
<keyword evidence="2" id="KW-1185">Reference proteome</keyword>
<dbReference type="EMBL" id="FUZT01000006">
    <property type="protein sequence ID" value="SKC73752.1"/>
    <property type="molecule type" value="Genomic_DNA"/>
</dbReference>
<evidence type="ECO:0000313" key="2">
    <source>
        <dbReference type="Proteomes" id="UP000190285"/>
    </source>
</evidence>
<protein>
    <submittedName>
        <fullName evidence="1">Uncharacterized protein</fullName>
    </submittedName>
</protein>